<proteinExistence type="predicted"/>
<evidence type="ECO:0000256" key="1">
    <source>
        <dbReference type="SAM" id="MobiDB-lite"/>
    </source>
</evidence>
<gene>
    <name evidence="2" type="ORF">SDC9_188020</name>
</gene>
<evidence type="ECO:0000313" key="2">
    <source>
        <dbReference type="EMBL" id="MPN40482.1"/>
    </source>
</evidence>
<feature type="region of interest" description="Disordered" evidence="1">
    <location>
        <begin position="80"/>
        <end position="100"/>
    </location>
</feature>
<accession>A0A645HPT9</accession>
<organism evidence="2">
    <name type="scientific">bioreactor metagenome</name>
    <dbReference type="NCBI Taxonomy" id="1076179"/>
    <lineage>
        <taxon>unclassified sequences</taxon>
        <taxon>metagenomes</taxon>
        <taxon>ecological metagenomes</taxon>
    </lineage>
</organism>
<sequence length="145" mass="15639">MFKLGHGIACSLGQIKELVCRVLGFLGLGGTRCRQFTRSCGCGFFRLFQLFGPVLISRELGRALPYPGANIFDVGNNANQSESLEPTHDRRKTAGAGRSSCGYRLRSHELGIGSGNASSGHLRSLANAQKVLRQAQCSECHRSLA</sequence>
<name>A0A645HPT9_9ZZZZ</name>
<comment type="caution">
    <text evidence="2">The sequence shown here is derived from an EMBL/GenBank/DDBJ whole genome shotgun (WGS) entry which is preliminary data.</text>
</comment>
<reference evidence="2" key="1">
    <citation type="submission" date="2019-08" db="EMBL/GenBank/DDBJ databases">
        <authorList>
            <person name="Kucharzyk K."/>
            <person name="Murdoch R.W."/>
            <person name="Higgins S."/>
            <person name="Loffler F."/>
        </authorList>
    </citation>
    <scope>NUCLEOTIDE SEQUENCE</scope>
</reference>
<dbReference type="EMBL" id="VSSQ01096911">
    <property type="protein sequence ID" value="MPN40482.1"/>
    <property type="molecule type" value="Genomic_DNA"/>
</dbReference>
<dbReference type="AlphaFoldDB" id="A0A645HPT9"/>
<protein>
    <submittedName>
        <fullName evidence="2">Uncharacterized protein</fullName>
    </submittedName>
</protein>